<dbReference type="Proteomes" id="UP000799772">
    <property type="component" value="Unassembled WGS sequence"/>
</dbReference>
<gene>
    <name evidence="2" type="ORF">NA57DRAFT_56412</name>
</gene>
<protein>
    <submittedName>
        <fullName evidence="2">Uncharacterized protein</fullName>
    </submittedName>
</protein>
<organism evidence="2 3">
    <name type="scientific">Rhizodiscina lignyota</name>
    <dbReference type="NCBI Taxonomy" id="1504668"/>
    <lineage>
        <taxon>Eukaryota</taxon>
        <taxon>Fungi</taxon>
        <taxon>Dikarya</taxon>
        <taxon>Ascomycota</taxon>
        <taxon>Pezizomycotina</taxon>
        <taxon>Dothideomycetes</taxon>
        <taxon>Pleosporomycetidae</taxon>
        <taxon>Aulographales</taxon>
        <taxon>Rhizodiscinaceae</taxon>
        <taxon>Rhizodiscina</taxon>
    </lineage>
</organism>
<evidence type="ECO:0000256" key="1">
    <source>
        <dbReference type="SAM" id="MobiDB-lite"/>
    </source>
</evidence>
<evidence type="ECO:0000313" key="3">
    <source>
        <dbReference type="Proteomes" id="UP000799772"/>
    </source>
</evidence>
<feature type="region of interest" description="Disordered" evidence="1">
    <location>
        <begin position="69"/>
        <end position="175"/>
    </location>
</feature>
<reference evidence="2" key="1">
    <citation type="journal article" date="2020" name="Stud. Mycol.">
        <title>101 Dothideomycetes genomes: a test case for predicting lifestyles and emergence of pathogens.</title>
        <authorList>
            <person name="Haridas S."/>
            <person name="Albert R."/>
            <person name="Binder M."/>
            <person name="Bloem J."/>
            <person name="Labutti K."/>
            <person name="Salamov A."/>
            <person name="Andreopoulos B."/>
            <person name="Baker S."/>
            <person name="Barry K."/>
            <person name="Bills G."/>
            <person name="Bluhm B."/>
            <person name="Cannon C."/>
            <person name="Castanera R."/>
            <person name="Culley D."/>
            <person name="Daum C."/>
            <person name="Ezra D."/>
            <person name="Gonzalez J."/>
            <person name="Henrissat B."/>
            <person name="Kuo A."/>
            <person name="Liang C."/>
            <person name="Lipzen A."/>
            <person name="Lutzoni F."/>
            <person name="Magnuson J."/>
            <person name="Mondo S."/>
            <person name="Nolan M."/>
            <person name="Ohm R."/>
            <person name="Pangilinan J."/>
            <person name="Park H.-J."/>
            <person name="Ramirez L."/>
            <person name="Alfaro M."/>
            <person name="Sun H."/>
            <person name="Tritt A."/>
            <person name="Yoshinaga Y."/>
            <person name="Zwiers L.-H."/>
            <person name="Turgeon B."/>
            <person name="Goodwin S."/>
            <person name="Spatafora J."/>
            <person name="Crous P."/>
            <person name="Grigoriev I."/>
        </authorList>
    </citation>
    <scope>NUCLEOTIDE SEQUENCE</scope>
    <source>
        <strain evidence="2">CBS 133067</strain>
    </source>
</reference>
<feature type="compositionally biased region" description="Basic and acidic residues" evidence="1">
    <location>
        <begin position="95"/>
        <end position="112"/>
    </location>
</feature>
<dbReference type="AlphaFoldDB" id="A0A9P4MAH9"/>
<name>A0A9P4MAH9_9PEZI</name>
<sequence length="175" mass="20930">MCLFSVRREEDYEPVRIRERRTHVVHRDRAPSIRASRVSVQSTHRERDSAYRVPAPTALAIPAPQPVPVFIKPPTPPPAAQATEAHYVTVSPRSSSEDSYYRREVRVERDYSPARSHHSHRSRSRDNRGKDDRYEYQYVDAPPRSRSRHRSRSRYEDDYDIEYTRTRERDRRYYD</sequence>
<feature type="compositionally biased region" description="Low complexity" evidence="1">
    <location>
        <begin position="80"/>
        <end position="94"/>
    </location>
</feature>
<proteinExistence type="predicted"/>
<feature type="compositionally biased region" description="Basic and acidic residues" evidence="1">
    <location>
        <begin position="124"/>
        <end position="135"/>
    </location>
</feature>
<feature type="compositionally biased region" description="Pro residues" evidence="1">
    <location>
        <begin position="69"/>
        <end position="79"/>
    </location>
</feature>
<accession>A0A9P4MAH9</accession>
<keyword evidence="3" id="KW-1185">Reference proteome</keyword>
<feature type="compositionally biased region" description="Basic and acidic residues" evidence="1">
    <location>
        <begin position="162"/>
        <end position="175"/>
    </location>
</feature>
<dbReference type="EMBL" id="ML978126">
    <property type="protein sequence ID" value="KAF2098769.1"/>
    <property type="molecule type" value="Genomic_DNA"/>
</dbReference>
<evidence type="ECO:0000313" key="2">
    <source>
        <dbReference type="EMBL" id="KAF2098769.1"/>
    </source>
</evidence>
<comment type="caution">
    <text evidence="2">The sequence shown here is derived from an EMBL/GenBank/DDBJ whole genome shotgun (WGS) entry which is preliminary data.</text>
</comment>